<evidence type="ECO:0000256" key="6">
    <source>
        <dbReference type="ARBA" id="ARBA00022962"/>
    </source>
</evidence>
<evidence type="ECO:0000256" key="7">
    <source>
        <dbReference type="ARBA" id="ARBA00048741"/>
    </source>
</evidence>
<keyword evidence="6" id="KW-0315">Glutamine amidotransferase</keyword>
<comment type="similarity">
    <text evidence="2">Belongs to the asparagine synthetase family.</text>
</comment>
<dbReference type="EC" id="6.3.5.4" evidence="3"/>
<sequence length="1096" mass="124059">MCGFVAVIGPGAPLPQTILEHMRDQLAHRGPDGAGTWMGNHANGSIGMGFRRLAIIDTRHIADQPMVSGDKNKVVVFNGEIYNFVEIRAELEAKGRRFVTRSDTEVLLQAYEHWGESMVERLNGMFAFMIWDASKNQALIARDRFGEKPLFICKLPDGKIAVASEIKALLAHPDIKASYDLSMFGRVLNNGHLVFGTQDTLFQNIRQFPAAHCMLVTAEGRILGERRYWTPAYDRALSSVERKELIHQFREKLEQSVAMRMRSDVPMTACLSGGLDSSTLVALLADQTANLAEGGIKGAISARFPDDPTIDEGHFIDLVLQSTGLKGHTVTPTSDELSRDLRRLHWHHETIIPGPSMYLEWCVMREARKLGYKVIIDGQGADEVLAGYRSYLQAYQAELASRGPIGLLQSVLLGYKRNRRLEQTAKQYDNAQRRFGIRDSFSISQMRKFPTGFAAEMSAAYGGDGLPALQDIGALRFDLALNLLRTSLPSNLYSGDRNSMAHGIECRYPFLDYDLVDFATHLPDWAYMDDAWNKAILRKALPDKLPHSVLWRVDKVGFAAPQDKWLASPVMKQWLEERVFDTRLSTIPGYIGRNLEVAFTHHMKGEGDYSAELWKWASAAELIDMQAQGEWKRGSNAVPQTVMPPAEKTTTTSAKMPFQIEQYDHGYRKGTSQGDKTAWIISYTPVSKEPRVIRQAQALIDAGWRVFVFGYEGPTKCPPEWHYVQLSQSNPILRASRPAQIVHQLFAHAKGLFQVHRIQHLGGLSIAKYGPTSAIRRFGARFYHSTVKQYAWNKKAISDFQNKHPDFKPDLVLCHDYFTAPAAYKVVQQHGAKFSMDCHEYARGQYMQDPYWVKWHRPYVTALQDQYLEKTDAVTTVCSGIADLLDSEQSLRRPATVIRSTPFYSEQAFRPTGDTITVLYHGEIYASRGLHLAVQSMRLWRPEFRLVLRGYSDPLYIEELKKIARDNGVQDRLTIEAPVPFNQIVPSANQADIGYFVHQDNSPQRRFTLPNKFFEYVMAGIALCVSDLPEMAKLVKQHELGLLVSTYDEQAIADVINSFTKEKIDEMKRNSLLAARELNWEAEQKIMLSLYQEISQ</sequence>
<keyword evidence="9" id="KW-0436">Ligase</keyword>
<gene>
    <name evidence="9" type="primary">asnB</name>
    <name evidence="9" type="ORF">ACFQPC_02615</name>
</gene>
<dbReference type="PROSITE" id="PS51278">
    <property type="entry name" value="GATASE_TYPE_2"/>
    <property type="match status" value="1"/>
</dbReference>
<comment type="catalytic activity">
    <reaction evidence="7">
        <text>L-aspartate + L-glutamine + ATP + H2O = L-asparagine + L-glutamate + AMP + diphosphate + H(+)</text>
        <dbReference type="Rhea" id="RHEA:12228"/>
        <dbReference type="ChEBI" id="CHEBI:15377"/>
        <dbReference type="ChEBI" id="CHEBI:15378"/>
        <dbReference type="ChEBI" id="CHEBI:29985"/>
        <dbReference type="ChEBI" id="CHEBI:29991"/>
        <dbReference type="ChEBI" id="CHEBI:30616"/>
        <dbReference type="ChEBI" id="CHEBI:33019"/>
        <dbReference type="ChEBI" id="CHEBI:58048"/>
        <dbReference type="ChEBI" id="CHEBI:58359"/>
        <dbReference type="ChEBI" id="CHEBI:456215"/>
        <dbReference type="EC" id="6.3.5.4"/>
    </reaction>
</comment>
<feature type="domain" description="Glutamine amidotransferase type-2" evidence="8">
    <location>
        <begin position="2"/>
        <end position="219"/>
    </location>
</feature>
<evidence type="ECO:0000256" key="5">
    <source>
        <dbReference type="ARBA" id="ARBA00022840"/>
    </source>
</evidence>
<reference evidence="10" key="1">
    <citation type="journal article" date="2019" name="Int. J. Syst. Evol. Microbiol.">
        <title>The Global Catalogue of Microorganisms (GCM) 10K type strain sequencing project: providing services to taxonomists for standard genome sequencing and annotation.</title>
        <authorList>
            <consortium name="The Broad Institute Genomics Platform"/>
            <consortium name="The Broad Institute Genome Sequencing Center for Infectious Disease"/>
            <person name="Wu L."/>
            <person name="Ma J."/>
        </authorList>
    </citation>
    <scope>NUCLEOTIDE SEQUENCE [LARGE SCALE GENOMIC DNA]</scope>
    <source>
        <strain evidence="10">KACC 12508</strain>
    </source>
</reference>
<dbReference type="InterPro" id="IPR006426">
    <property type="entry name" value="Asn_synth_AEB"/>
</dbReference>
<dbReference type="CDD" id="cd01991">
    <property type="entry name" value="Asn_synthase_B_C"/>
    <property type="match status" value="1"/>
</dbReference>
<dbReference type="Pfam" id="PF00733">
    <property type="entry name" value="Asn_synthase"/>
    <property type="match status" value="1"/>
</dbReference>
<dbReference type="NCBIfam" id="TIGR01536">
    <property type="entry name" value="asn_synth_AEB"/>
    <property type="match status" value="1"/>
</dbReference>
<evidence type="ECO:0000256" key="2">
    <source>
        <dbReference type="ARBA" id="ARBA00005752"/>
    </source>
</evidence>
<keyword evidence="4" id="KW-0547">Nucleotide-binding</keyword>
<comment type="pathway">
    <text evidence="1">Amino-acid biosynthesis; L-asparagine biosynthesis; L-asparagine from L-aspartate (L-Gln route): step 1/1.</text>
</comment>
<dbReference type="Pfam" id="PF13579">
    <property type="entry name" value="Glyco_trans_4_4"/>
    <property type="match status" value="1"/>
</dbReference>
<dbReference type="InterPro" id="IPR033738">
    <property type="entry name" value="AsnB_N"/>
</dbReference>
<dbReference type="Gene3D" id="3.60.20.10">
    <property type="entry name" value="Glutamine Phosphoribosylpyrophosphate, subunit 1, domain 1"/>
    <property type="match status" value="1"/>
</dbReference>
<evidence type="ECO:0000313" key="9">
    <source>
        <dbReference type="EMBL" id="MFC7286920.1"/>
    </source>
</evidence>
<protein>
    <recommendedName>
        <fullName evidence="3">asparagine synthase (glutamine-hydrolyzing)</fullName>
        <ecNumber evidence="3">6.3.5.4</ecNumber>
    </recommendedName>
</protein>
<evidence type="ECO:0000256" key="1">
    <source>
        <dbReference type="ARBA" id="ARBA00005187"/>
    </source>
</evidence>
<proteinExistence type="inferred from homology"/>
<dbReference type="CDD" id="cd03801">
    <property type="entry name" value="GT4_PimA-like"/>
    <property type="match status" value="1"/>
</dbReference>
<dbReference type="InterPro" id="IPR001962">
    <property type="entry name" value="Asn_synthase"/>
</dbReference>
<evidence type="ECO:0000256" key="3">
    <source>
        <dbReference type="ARBA" id="ARBA00012737"/>
    </source>
</evidence>
<dbReference type="SUPFAM" id="SSF56235">
    <property type="entry name" value="N-terminal nucleophile aminohydrolases (Ntn hydrolases)"/>
    <property type="match status" value="1"/>
</dbReference>
<evidence type="ECO:0000313" key="10">
    <source>
        <dbReference type="Proteomes" id="UP001596542"/>
    </source>
</evidence>
<dbReference type="Proteomes" id="UP001596542">
    <property type="component" value="Unassembled WGS sequence"/>
</dbReference>
<comment type="caution">
    <text evidence="9">The sequence shown here is derived from an EMBL/GenBank/DDBJ whole genome shotgun (WGS) entry which is preliminary data.</text>
</comment>
<keyword evidence="10" id="KW-1185">Reference proteome</keyword>
<dbReference type="SUPFAM" id="SSF52402">
    <property type="entry name" value="Adenine nucleotide alpha hydrolases-like"/>
    <property type="match status" value="1"/>
</dbReference>
<dbReference type="Gene3D" id="3.40.50.620">
    <property type="entry name" value="HUPs"/>
    <property type="match status" value="1"/>
</dbReference>
<dbReference type="Pfam" id="PF13692">
    <property type="entry name" value="Glyco_trans_1_4"/>
    <property type="match status" value="1"/>
</dbReference>
<dbReference type="RefSeq" id="WP_382270086.1">
    <property type="nucleotide sequence ID" value="NZ_JBHTBU010000001.1"/>
</dbReference>
<dbReference type="SUPFAM" id="SSF53756">
    <property type="entry name" value="UDP-Glycosyltransferase/glycogen phosphorylase"/>
    <property type="match status" value="1"/>
</dbReference>
<dbReference type="GO" id="GO:0004066">
    <property type="term" value="F:asparagine synthase (glutamine-hydrolyzing) activity"/>
    <property type="evidence" value="ECO:0007669"/>
    <property type="project" value="UniProtKB-EC"/>
</dbReference>
<dbReference type="Gene3D" id="3.40.50.2000">
    <property type="entry name" value="Glycogen Phosphorylase B"/>
    <property type="match status" value="2"/>
</dbReference>
<dbReference type="PANTHER" id="PTHR43284">
    <property type="entry name" value="ASPARAGINE SYNTHETASE (GLUTAMINE-HYDROLYZING)"/>
    <property type="match status" value="1"/>
</dbReference>
<evidence type="ECO:0000259" key="8">
    <source>
        <dbReference type="PROSITE" id="PS51278"/>
    </source>
</evidence>
<dbReference type="InterPro" id="IPR028098">
    <property type="entry name" value="Glyco_trans_4-like_N"/>
</dbReference>
<name>A0ABW2I7C7_9BURK</name>
<keyword evidence="5" id="KW-0067">ATP-binding</keyword>
<dbReference type="EMBL" id="JBHTBU010000001">
    <property type="protein sequence ID" value="MFC7286920.1"/>
    <property type="molecule type" value="Genomic_DNA"/>
</dbReference>
<accession>A0ABW2I7C7</accession>
<organism evidence="9 10">
    <name type="scientific">Herminiimonas glaciei</name>
    <dbReference type="NCBI Taxonomy" id="523788"/>
    <lineage>
        <taxon>Bacteria</taxon>
        <taxon>Pseudomonadati</taxon>
        <taxon>Pseudomonadota</taxon>
        <taxon>Betaproteobacteria</taxon>
        <taxon>Burkholderiales</taxon>
        <taxon>Oxalobacteraceae</taxon>
        <taxon>Herminiimonas</taxon>
    </lineage>
</organism>
<dbReference type="InterPro" id="IPR017932">
    <property type="entry name" value="GATase_2_dom"/>
</dbReference>
<dbReference type="PANTHER" id="PTHR43284:SF1">
    <property type="entry name" value="ASPARAGINE SYNTHETASE"/>
    <property type="match status" value="1"/>
</dbReference>
<evidence type="ECO:0000256" key="4">
    <source>
        <dbReference type="ARBA" id="ARBA00022741"/>
    </source>
</evidence>
<dbReference type="InterPro" id="IPR051786">
    <property type="entry name" value="ASN_synthetase/amidase"/>
</dbReference>
<dbReference type="InterPro" id="IPR029055">
    <property type="entry name" value="Ntn_hydrolases_N"/>
</dbReference>
<dbReference type="CDD" id="cd00712">
    <property type="entry name" value="AsnB"/>
    <property type="match status" value="1"/>
</dbReference>
<dbReference type="InterPro" id="IPR014729">
    <property type="entry name" value="Rossmann-like_a/b/a_fold"/>
</dbReference>
<dbReference type="Pfam" id="PF13537">
    <property type="entry name" value="GATase_7"/>
    <property type="match status" value="1"/>
</dbReference>